<gene>
    <name evidence="1" type="ORF">SAMN04488053_11283</name>
</gene>
<evidence type="ECO:0000313" key="2">
    <source>
        <dbReference type="Proteomes" id="UP000198778"/>
    </source>
</evidence>
<proteinExistence type="predicted"/>
<organism evidence="1 2">
    <name type="scientific">Alkalicoccus daliensis</name>
    <dbReference type="NCBI Taxonomy" id="745820"/>
    <lineage>
        <taxon>Bacteria</taxon>
        <taxon>Bacillati</taxon>
        <taxon>Bacillota</taxon>
        <taxon>Bacilli</taxon>
        <taxon>Bacillales</taxon>
        <taxon>Bacillaceae</taxon>
        <taxon>Alkalicoccus</taxon>
    </lineage>
</organism>
<dbReference type="Gene3D" id="1.10.10.10">
    <property type="entry name" value="Winged helix-like DNA-binding domain superfamily/Winged helix DNA-binding domain"/>
    <property type="match status" value="1"/>
</dbReference>
<dbReference type="SUPFAM" id="SSF88946">
    <property type="entry name" value="Sigma2 domain of RNA polymerase sigma factors"/>
    <property type="match status" value="1"/>
</dbReference>
<dbReference type="GO" id="GO:0000428">
    <property type="term" value="C:DNA-directed RNA polymerase complex"/>
    <property type="evidence" value="ECO:0007669"/>
    <property type="project" value="UniProtKB-KW"/>
</dbReference>
<accession>A0A1H0J6T0</accession>
<evidence type="ECO:0000313" key="1">
    <source>
        <dbReference type="EMBL" id="SDO39061.1"/>
    </source>
</evidence>
<reference evidence="2" key="1">
    <citation type="submission" date="2016-10" db="EMBL/GenBank/DDBJ databases">
        <authorList>
            <person name="Varghese N."/>
            <person name="Submissions S."/>
        </authorList>
    </citation>
    <scope>NUCLEOTIDE SEQUENCE [LARGE SCALE GENOMIC DNA]</scope>
    <source>
        <strain evidence="2">CGMCC 1.10369</strain>
    </source>
</reference>
<dbReference type="EMBL" id="FNIL01000012">
    <property type="protein sequence ID" value="SDO39061.1"/>
    <property type="molecule type" value="Genomic_DNA"/>
</dbReference>
<dbReference type="OrthoDB" id="9783788at2"/>
<dbReference type="NCBIfam" id="TIGR02937">
    <property type="entry name" value="sigma70-ECF"/>
    <property type="match status" value="1"/>
</dbReference>
<dbReference type="RefSeq" id="WP_090843808.1">
    <property type="nucleotide sequence ID" value="NZ_FNIL01000012.1"/>
</dbReference>
<dbReference type="InterPro" id="IPR036388">
    <property type="entry name" value="WH-like_DNA-bd_sf"/>
</dbReference>
<protein>
    <submittedName>
        <fullName evidence="1">DNA-directed RNA polymerase</fullName>
    </submittedName>
</protein>
<keyword evidence="1" id="KW-0804">Transcription</keyword>
<dbReference type="SUPFAM" id="SSF88659">
    <property type="entry name" value="Sigma3 and sigma4 domains of RNA polymerase sigma factors"/>
    <property type="match status" value="1"/>
</dbReference>
<dbReference type="STRING" id="745820.SAMN04488053_11283"/>
<dbReference type="InterPro" id="IPR013324">
    <property type="entry name" value="RNA_pol_sigma_r3/r4-like"/>
</dbReference>
<sequence>MKKEKEFEKVLSQFMPMVYGVIHKWNLMREKEEYEQIGRIAIYEAWLKYDTAAGPFAPLAKSYIYGKIRHELTRQDKRKSRAYSLEPELLFNIADSQHSEEIVLLQQWILQLDLTPREKDWAAAYIIENLKPADIAVKYGVSVTTVKSWRKTALKKLRSGSMQECEPIL</sequence>
<dbReference type="InterPro" id="IPR014284">
    <property type="entry name" value="RNA_pol_sigma-70_dom"/>
</dbReference>
<keyword evidence="1" id="KW-0240">DNA-directed RNA polymerase</keyword>
<dbReference type="AlphaFoldDB" id="A0A1H0J6T0"/>
<dbReference type="Proteomes" id="UP000198778">
    <property type="component" value="Unassembled WGS sequence"/>
</dbReference>
<dbReference type="GO" id="GO:0003700">
    <property type="term" value="F:DNA-binding transcription factor activity"/>
    <property type="evidence" value="ECO:0007669"/>
    <property type="project" value="InterPro"/>
</dbReference>
<keyword evidence="2" id="KW-1185">Reference proteome</keyword>
<dbReference type="InterPro" id="IPR013325">
    <property type="entry name" value="RNA_pol_sigma_r2"/>
</dbReference>
<dbReference type="GO" id="GO:0006352">
    <property type="term" value="P:DNA-templated transcription initiation"/>
    <property type="evidence" value="ECO:0007669"/>
    <property type="project" value="InterPro"/>
</dbReference>
<name>A0A1H0J6T0_9BACI</name>